<organism evidence="4">
    <name type="scientific">Cladocopium goreaui</name>
    <dbReference type="NCBI Taxonomy" id="2562237"/>
    <lineage>
        <taxon>Eukaryota</taxon>
        <taxon>Sar</taxon>
        <taxon>Alveolata</taxon>
        <taxon>Dinophyceae</taxon>
        <taxon>Suessiales</taxon>
        <taxon>Symbiodiniaceae</taxon>
        <taxon>Cladocopium</taxon>
    </lineage>
</organism>
<comment type="caution">
    <text evidence="4">The sequence shown here is derived from an EMBL/GenBank/DDBJ whole genome shotgun (WGS) entry which is preliminary data.</text>
</comment>
<evidence type="ECO:0000256" key="1">
    <source>
        <dbReference type="ARBA" id="ARBA00023002"/>
    </source>
</evidence>
<keyword evidence="2" id="KW-1133">Transmembrane helix</keyword>
<dbReference type="Proteomes" id="UP001152797">
    <property type="component" value="Unassembled WGS sequence"/>
</dbReference>
<reference evidence="5 6" key="2">
    <citation type="submission" date="2024-05" db="EMBL/GenBank/DDBJ databases">
        <authorList>
            <person name="Chen Y."/>
            <person name="Shah S."/>
            <person name="Dougan E. K."/>
            <person name="Thang M."/>
            <person name="Chan C."/>
        </authorList>
    </citation>
    <scope>NUCLEOTIDE SEQUENCE [LARGE SCALE GENOMIC DNA]</scope>
</reference>
<dbReference type="SUPFAM" id="SSF51197">
    <property type="entry name" value="Clavaminate synthase-like"/>
    <property type="match status" value="1"/>
</dbReference>
<accession>A0A9P1D472</accession>
<protein>
    <submittedName>
        <fullName evidence="5">Clavaminate synthase 1 (Clavaminic acid synthas e 1) (CAS1) (CS1)</fullName>
    </submittedName>
</protein>
<keyword evidence="2" id="KW-0812">Transmembrane</keyword>
<gene>
    <name evidence="4" type="ORF">C1SCF055_LOCUS29360</name>
</gene>
<evidence type="ECO:0000313" key="5">
    <source>
        <dbReference type="EMBL" id="CAL4790810.1"/>
    </source>
</evidence>
<evidence type="ECO:0000313" key="6">
    <source>
        <dbReference type="Proteomes" id="UP001152797"/>
    </source>
</evidence>
<keyword evidence="2" id="KW-0472">Membrane</keyword>
<dbReference type="EMBL" id="CAMXCT010003279">
    <property type="protein sequence ID" value="CAI4003498.1"/>
    <property type="molecule type" value="Genomic_DNA"/>
</dbReference>
<dbReference type="EMBL" id="CAMXCT030003279">
    <property type="protein sequence ID" value="CAL4790810.1"/>
    <property type="molecule type" value="Genomic_DNA"/>
</dbReference>
<dbReference type="Gene3D" id="3.60.130.10">
    <property type="entry name" value="Clavaminate synthase-like"/>
    <property type="match status" value="1"/>
</dbReference>
<evidence type="ECO:0000313" key="4">
    <source>
        <dbReference type="EMBL" id="CAI4003498.1"/>
    </source>
</evidence>
<dbReference type="Pfam" id="PF02668">
    <property type="entry name" value="TauD"/>
    <property type="match status" value="1"/>
</dbReference>
<proteinExistence type="predicted"/>
<dbReference type="OrthoDB" id="429078at2759"/>
<name>A0A9P1D472_9DINO</name>
<keyword evidence="6" id="KW-1185">Reference proteome</keyword>
<feature type="transmembrane region" description="Helical" evidence="2">
    <location>
        <begin position="6"/>
        <end position="29"/>
    </location>
</feature>
<keyword evidence="1" id="KW-0560">Oxidoreductase</keyword>
<reference evidence="4" key="1">
    <citation type="submission" date="2022-10" db="EMBL/GenBank/DDBJ databases">
        <authorList>
            <person name="Chen Y."/>
            <person name="Dougan E. K."/>
            <person name="Chan C."/>
            <person name="Rhodes N."/>
            <person name="Thang M."/>
        </authorList>
    </citation>
    <scope>NUCLEOTIDE SEQUENCE</scope>
</reference>
<dbReference type="InterPro" id="IPR003819">
    <property type="entry name" value="TauD/TfdA-like"/>
</dbReference>
<dbReference type="AlphaFoldDB" id="A0A9P1D472"/>
<evidence type="ECO:0000259" key="3">
    <source>
        <dbReference type="Pfam" id="PF02668"/>
    </source>
</evidence>
<dbReference type="GO" id="GO:0016491">
    <property type="term" value="F:oxidoreductase activity"/>
    <property type="evidence" value="ECO:0007669"/>
    <property type="project" value="UniProtKB-KW"/>
</dbReference>
<feature type="domain" description="TauD/TfdA-like" evidence="3">
    <location>
        <begin position="315"/>
        <end position="525"/>
    </location>
</feature>
<dbReference type="EMBL" id="CAMXCT020003279">
    <property type="protein sequence ID" value="CAL1156873.1"/>
    <property type="molecule type" value="Genomic_DNA"/>
</dbReference>
<dbReference type="InterPro" id="IPR042098">
    <property type="entry name" value="TauD-like_sf"/>
</dbReference>
<sequence>MGVAANVAVGLVGGLVLGGVLVFLCNLALSRGTYRKVTEDAARKAREIQSMMEAIREMPSPEFTRQVEQLMALHESMESTIPSYEDRQCNWYGLIRQQMLLANKTYASIVDTISTDSEGAKKIPDFDSLNDTTDSTIRGMWYQTEYLFRRACEYAMAQGVEASLIKAQQNLISEFEDAIRRVAKHCAHGRLRPAEEMRPVAASLPQAALPVYCGKEKMHAEKLLAERATNQDFFQVFKNEKDFLWNALKDPLSTEKAVARSFKLVVKWLPEEALSELLRFFVDANGAAPAIWISGLPLDDEIPPTPALPGDFRLPVSEAWLLGLARSLGIPYGMLGFYSDNARGGLIRDLSPKPGLGGINQPHINLGLHRDVPACVSGGTEPDGFILLAARGDPKHAALTRICSSQLLLKHLEPKQISALRRSPVRTQCVRSSGISPYGKPFYAIEGDTVTFFYIPDHQDFSYEIVSDDKETEAAYHEALKLATELSDGVDLQAGDALVINNSRCNHGRTAFEPTLDGSDRWLLKTFISAGGWQRPGEAAPLVWPSLLLKP</sequence>
<evidence type="ECO:0000256" key="2">
    <source>
        <dbReference type="SAM" id="Phobius"/>
    </source>
</evidence>